<accession>A0A8H3ISM0</accession>
<dbReference type="OrthoDB" id="415825at2759"/>
<comment type="cofactor">
    <cofactor evidence="1">
        <name>FAD</name>
        <dbReference type="ChEBI" id="CHEBI:57692"/>
    </cofactor>
</comment>
<dbReference type="GO" id="GO:0071949">
    <property type="term" value="F:FAD binding"/>
    <property type="evidence" value="ECO:0007669"/>
    <property type="project" value="InterPro"/>
</dbReference>
<comment type="similarity">
    <text evidence="2">Belongs to the oxygen-dependent FAD-linked oxidoreductase family.</text>
</comment>
<dbReference type="PANTHER" id="PTHR42973">
    <property type="entry name" value="BINDING OXIDOREDUCTASE, PUTATIVE (AFU_ORTHOLOGUE AFUA_1G17690)-RELATED"/>
    <property type="match status" value="1"/>
</dbReference>
<feature type="domain" description="FAD-binding PCMH-type" evidence="7">
    <location>
        <begin position="39"/>
        <end position="210"/>
    </location>
</feature>
<dbReference type="GO" id="GO:0016491">
    <property type="term" value="F:oxidoreductase activity"/>
    <property type="evidence" value="ECO:0007669"/>
    <property type="project" value="UniProtKB-KW"/>
</dbReference>
<dbReference type="InterPro" id="IPR036318">
    <property type="entry name" value="FAD-bd_PCMH-like_sf"/>
</dbReference>
<feature type="region of interest" description="Disordered" evidence="6">
    <location>
        <begin position="470"/>
        <end position="505"/>
    </location>
</feature>
<comment type="caution">
    <text evidence="8">The sequence shown here is derived from an EMBL/GenBank/DDBJ whole genome shotgun (WGS) entry which is preliminary data.</text>
</comment>
<proteinExistence type="inferred from homology"/>
<dbReference type="PROSITE" id="PS51387">
    <property type="entry name" value="FAD_PCMH"/>
    <property type="match status" value="1"/>
</dbReference>
<name>A0A8H3ISM0_9LECA</name>
<dbReference type="Pfam" id="PF01565">
    <property type="entry name" value="FAD_binding_4"/>
    <property type="match status" value="1"/>
</dbReference>
<sequence>MTLPLRMLISDLQATLEADQVVLPGSDQYNAALKRWAASIEKPAGVVVYPKTSRDISAAIKLARKHSTPFTTVCGGHGTSGDSSITDGMLINMRRMNSVKVDAEKLTLTCGGGCLWEEIDRASVPHNISSVGGTVQQTGVAGYTTGGGFGFLSGTKGLAIDNLLSAEIVLADGRIVRCSKTEEPDLFWAIRGAGHMFGVITEFVFQGFHQPNPVYGGMVIFPPSPPAIKHLINFANNMFANSDGRTGMMCGFATPPHLKKRIIFGCCFHDGPESEALQIFGPLINDPVVKPIKVGLKAMNMSEMNSVLGMAAAAPGRRISKGAVYSSPLPPSAFEQVLNMYEELVRECPEAGQSGSGLFEFYPLKKIASVPATATAFPARSLHSNAMIVPRWDSPENDTLCRNFASNAMKVISGCKGETDHAATEYINYDGVGTPASKIYGLNYPRLCELKTRYDPQNVFSKRFGLEPATLSSDKSGEVHDSEIGGGEVMSTSTASSAQSSRPATPLQVPFHAAVHHGVVVVDDAGRRLAGTKMGRVQTEIVPVEQES</sequence>
<reference evidence="8" key="1">
    <citation type="submission" date="2021-03" db="EMBL/GenBank/DDBJ databases">
        <authorList>
            <person name="Tagirdzhanova G."/>
        </authorList>
    </citation>
    <scope>NUCLEOTIDE SEQUENCE</scope>
</reference>
<evidence type="ECO:0000256" key="5">
    <source>
        <dbReference type="ARBA" id="ARBA00023002"/>
    </source>
</evidence>
<feature type="compositionally biased region" description="Low complexity" evidence="6">
    <location>
        <begin position="491"/>
        <end position="505"/>
    </location>
</feature>
<keyword evidence="5" id="KW-0560">Oxidoreductase</keyword>
<dbReference type="Gene3D" id="3.40.462.20">
    <property type="match status" value="1"/>
</dbReference>
<evidence type="ECO:0000256" key="1">
    <source>
        <dbReference type="ARBA" id="ARBA00001974"/>
    </source>
</evidence>
<dbReference type="InterPro" id="IPR006094">
    <property type="entry name" value="Oxid_FAD_bind_N"/>
</dbReference>
<keyword evidence="3" id="KW-0285">Flavoprotein</keyword>
<dbReference type="InterPro" id="IPR016167">
    <property type="entry name" value="FAD-bd_PCMH_sub1"/>
</dbReference>
<keyword evidence="4" id="KW-0274">FAD</keyword>
<evidence type="ECO:0000256" key="2">
    <source>
        <dbReference type="ARBA" id="ARBA00005466"/>
    </source>
</evidence>
<protein>
    <recommendedName>
        <fullName evidence="7">FAD-binding PCMH-type domain-containing protein</fullName>
    </recommendedName>
</protein>
<dbReference type="InterPro" id="IPR016166">
    <property type="entry name" value="FAD-bd_PCMH"/>
</dbReference>
<gene>
    <name evidence="8" type="ORF">GOMPHAMPRED_004032</name>
</gene>
<evidence type="ECO:0000256" key="6">
    <source>
        <dbReference type="SAM" id="MobiDB-lite"/>
    </source>
</evidence>
<dbReference type="Proteomes" id="UP000664169">
    <property type="component" value="Unassembled WGS sequence"/>
</dbReference>
<evidence type="ECO:0000259" key="7">
    <source>
        <dbReference type="PROSITE" id="PS51387"/>
    </source>
</evidence>
<dbReference type="Gene3D" id="3.30.465.10">
    <property type="match status" value="1"/>
</dbReference>
<dbReference type="InterPro" id="IPR012951">
    <property type="entry name" value="BBE"/>
</dbReference>
<dbReference type="AlphaFoldDB" id="A0A8H3ISM0"/>
<dbReference type="PANTHER" id="PTHR42973:SF39">
    <property type="entry name" value="FAD-BINDING PCMH-TYPE DOMAIN-CONTAINING PROTEIN"/>
    <property type="match status" value="1"/>
</dbReference>
<evidence type="ECO:0000256" key="3">
    <source>
        <dbReference type="ARBA" id="ARBA00022630"/>
    </source>
</evidence>
<dbReference type="Pfam" id="PF08031">
    <property type="entry name" value="BBE"/>
    <property type="match status" value="1"/>
</dbReference>
<dbReference type="Gene3D" id="3.30.43.10">
    <property type="entry name" value="Uridine Diphospho-n-acetylenolpyruvylglucosamine Reductase, domain 2"/>
    <property type="match status" value="1"/>
</dbReference>
<dbReference type="SUPFAM" id="SSF56176">
    <property type="entry name" value="FAD-binding/transporter-associated domain-like"/>
    <property type="match status" value="1"/>
</dbReference>
<keyword evidence="9" id="KW-1185">Reference proteome</keyword>
<evidence type="ECO:0000313" key="8">
    <source>
        <dbReference type="EMBL" id="CAF9926000.1"/>
    </source>
</evidence>
<evidence type="ECO:0000256" key="4">
    <source>
        <dbReference type="ARBA" id="ARBA00022827"/>
    </source>
</evidence>
<evidence type="ECO:0000313" key="9">
    <source>
        <dbReference type="Proteomes" id="UP000664169"/>
    </source>
</evidence>
<dbReference type="EMBL" id="CAJPDQ010000024">
    <property type="protein sequence ID" value="CAF9926000.1"/>
    <property type="molecule type" value="Genomic_DNA"/>
</dbReference>
<dbReference type="InterPro" id="IPR016169">
    <property type="entry name" value="FAD-bd_PCMH_sub2"/>
</dbReference>
<organism evidence="8 9">
    <name type="scientific">Gomphillus americanus</name>
    <dbReference type="NCBI Taxonomy" id="1940652"/>
    <lineage>
        <taxon>Eukaryota</taxon>
        <taxon>Fungi</taxon>
        <taxon>Dikarya</taxon>
        <taxon>Ascomycota</taxon>
        <taxon>Pezizomycotina</taxon>
        <taxon>Lecanoromycetes</taxon>
        <taxon>OSLEUM clade</taxon>
        <taxon>Ostropomycetidae</taxon>
        <taxon>Ostropales</taxon>
        <taxon>Graphidaceae</taxon>
        <taxon>Gomphilloideae</taxon>
        <taxon>Gomphillus</taxon>
    </lineage>
</organism>
<dbReference type="InterPro" id="IPR050416">
    <property type="entry name" value="FAD-linked_Oxidoreductase"/>
</dbReference>